<evidence type="ECO:0000256" key="5">
    <source>
        <dbReference type="ARBA" id="ARBA00022692"/>
    </source>
</evidence>
<keyword evidence="5 10" id="KW-0812">Transmembrane</keyword>
<comment type="function">
    <text evidence="10">Involved in protein export. Participates in an early event of protein translocation.</text>
</comment>
<keyword evidence="7 10" id="KW-1133">Transmembrane helix</keyword>
<accession>A0ABV6YYV7</accession>
<feature type="transmembrane region" description="Helical" evidence="10">
    <location>
        <begin position="51"/>
        <end position="73"/>
    </location>
</feature>
<comment type="subcellular location">
    <subcellularLocation>
        <location evidence="1 10">Cell membrane</location>
        <topology evidence="1 10">Multi-pass membrane protein</topology>
    </subcellularLocation>
</comment>
<dbReference type="Proteomes" id="UP001594351">
    <property type="component" value="Unassembled WGS sequence"/>
</dbReference>
<dbReference type="PRINTS" id="PR01651">
    <property type="entry name" value="SECGEXPORT"/>
</dbReference>
<feature type="region of interest" description="Disordered" evidence="11">
    <location>
        <begin position="82"/>
        <end position="179"/>
    </location>
</feature>
<keyword evidence="4 10" id="KW-1003">Cell membrane</keyword>
<dbReference type="InterPro" id="IPR004692">
    <property type="entry name" value="SecG"/>
</dbReference>
<evidence type="ECO:0000256" key="2">
    <source>
        <dbReference type="ARBA" id="ARBA00008445"/>
    </source>
</evidence>
<evidence type="ECO:0000313" key="12">
    <source>
        <dbReference type="EMBL" id="MFC1851377.1"/>
    </source>
</evidence>
<reference evidence="12 13" key="1">
    <citation type="submission" date="2024-09" db="EMBL/GenBank/DDBJ databases">
        <title>Laminarin stimulates single cell rates of sulfate reduction while oxygen inhibits transcriptomic activity in coastal marine sediment.</title>
        <authorList>
            <person name="Lindsay M."/>
            <person name="Orcutt B."/>
            <person name="Emerson D."/>
            <person name="Stepanauskas R."/>
            <person name="D'Angelo T."/>
        </authorList>
    </citation>
    <scope>NUCLEOTIDE SEQUENCE [LARGE SCALE GENOMIC DNA]</scope>
    <source>
        <strain evidence="12">SAG AM-311-K15</strain>
    </source>
</reference>
<keyword evidence="3 10" id="KW-0813">Transport</keyword>
<evidence type="ECO:0000256" key="4">
    <source>
        <dbReference type="ARBA" id="ARBA00022475"/>
    </source>
</evidence>
<evidence type="ECO:0000256" key="7">
    <source>
        <dbReference type="ARBA" id="ARBA00022989"/>
    </source>
</evidence>
<evidence type="ECO:0000256" key="9">
    <source>
        <dbReference type="ARBA" id="ARBA00023136"/>
    </source>
</evidence>
<keyword evidence="13" id="KW-1185">Reference proteome</keyword>
<feature type="compositionally biased region" description="Low complexity" evidence="11">
    <location>
        <begin position="88"/>
        <end position="104"/>
    </location>
</feature>
<keyword evidence="6 10" id="KW-0653">Protein transport</keyword>
<evidence type="ECO:0000256" key="8">
    <source>
        <dbReference type="ARBA" id="ARBA00023010"/>
    </source>
</evidence>
<name>A0ABV6YYV7_UNCC1</name>
<proteinExistence type="inferred from homology"/>
<evidence type="ECO:0000256" key="6">
    <source>
        <dbReference type="ARBA" id="ARBA00022927"/>
    </source>
</evidence>
<dbReference type="PANTHER" id="PTHR34182">
    <property type="entry name" value="PROTEIN-EXPORT MEMBRANE PROTEIN SECG"/>
    <property type="match status" value="1"/>
</dbReference>
<keyword evidence="8 10" id="KW-0811">Translocation</keyword>
<gene>
    <name evidence="12" type="primary">secG</name>
    <name evidence="12" type="ORF">ACFL27_14360</name>
</gene>
<evidence type="ECO:0000313" key="13">
    <source>
        <dbReference type="Proteomes" id="UP001594351"/>
    </source>
</evidence>
<comment type="caution">
    <text evidence="10">Lacks conserved residue(s) required for the propagation of feature annotation.</text>
</comment>
<evidence type="ECO:0000256" key="10">
    <source>
        <dbReference type="RuleBase" id="RU365087"/>
    </source>
</evidence>
<feature type="compositionally biased region" description="Acidic residues" evidence="11">
    <location>
        <begin position="167"/>
        <end position="179"/>
    </location>
</feature>
<protein>
    <recommendedName>
        <fullName evidence="10">Protein-export membrane protein SecG</fullName>
    </recommendedName>
</protein>
<dbReference type="Pfam" id="PF03840">
    <property type="entry name" value="SecG"/>
    <property type="match status" value="1"/>
</dbReference>
<sequence>MVTFVSFIHVVMSLILIIIVLLQTGKGTDLASAFGGGGSQTLFGSHGAASFLNKLTTVAAIMYMVTSLTLAILSAAPEKSLMEEVDVQPEQTETTTETGPADTTNIPPDQGTVPEGSTPAEETVISEEERAPVDQDVTPAQDPAESSPDVGTHSEDNDSSAPPPTDTSEESETSENSDS</sequence>
<dbReference type="PANTHER" id="PTHR34182:SF1">
    <property type="entry name" value="PROTEIN-EXPORT MEMBRANE PROTEIN SECG"/>
    <property type="match status" value="1"/>
</dbReference>
<comment type="similarity">
    <text evidence="2 10">Belongs to the SecG family.</text>
</comment>
<comment type="caution">
    <text evidence="12">The sequence shown here is derived from an EMBL/GenBank/DDBJ whole genome shotgun (WGS) entry which is preliminary data.</text>
</comment>
<organism evidence="12 13">
    <name type="scientific">candidate division CSSED10-310 bacterium</name>
    <dbReference type="NCBI Taxonomy" id="2855610"/>
    <lineage>
        <taxon>Bacteria</taxon>
        <taxon>Bacteria division CSSED10-310</taxon>
    </lineage>
</organism>
<evidence type="ECO:0000256" key="11">
    <source>
        <dbReference type="SAM" id="MobiDB-lite"/>
    </source>
</evidence>
<dbReference type="NCBIfam" id="TIGR00810">
    <property type="entry name" value="secG"/>
    <property type="match status" value="1"/>
</dbReference>
<evidence type="ECO:0000256" key="3">
    <source>
        <dbReference type="ARBA" id="ARBA00022448"/>
    </source>
</evidence>
<dbReference type="EMBL" id="JBHPBY010000183">
    <property type="protein sequence ID" value="MFC1851377.1"/>
    <property type="molecule type" value="Genomic_DNA"/>
</dbReference>
<evidence type="ECO:0000256" key="1">
    <source>
        <dbReference type="ARBA" id="ARBA00004651"/>
    </source>
</evidence>
<keyword evidence="9 10" id="KW-0472">Membrane</keyword>